<evidence type="ECO:0000256" key="10">
    <source>
        <dbReference type="SAM" id="MobiDB-lite"/>
    </source>
</evidence>
<evidence type="ECO:0000256" key="1">
    <source>
        <dbReference type="ARBA" id="ARBA00001946"/>
    </source>
</evidence>
<comment type="similarity">
    <text evidence="2">Belongs to the SELO family.</text>
</comment>
<dbReference type="Pfam" id="PF02696">
    <property type="entry name" value="SelO"/>
    <property type="match status" value="1"/>
</dbReference>
<dbReference type="OrthoDB" id="10254721at2759"/>
<evidence type="ECO:0000256" key="3">
    <source>
        <dbReference type="ARBA" id="ARBA00022679"/>
    </source>
</evidence>
<comment type="cofactor">
    <cofactor evidence="1">
        <name>Mg(2+)</name>
        <dbReference type="ChEBI" id="CHEBI:18420"/>
    </cofactor>
</comment>
<keyword evidence="12" id="KW-1185">Reference proteome</keyword>
<keyword evidence="7" id="KW-0067">ATP-binding</keyword>
<evidence type="ECO:0000313" key="11">
    <source>
        <dbReference type="EMBL" id="PIL29792.1"/>
    </source>
</evidence>
<dbReference type="InterPro" id="IPR003846">
    <property type="entry name" value="SelO"/>
</dbReference>
<dbReference type="GO" id="GO:0005524">
    <property type="term" value="F:ATP binding"/>
    <property type="evidence" value="ECO:0007669"/>
    <property type="project" value="UniProtKB-KW"/>
</dbReference>
<evidence type="ECO:0000313" key="12">
    <source>
        <dbReference type="Proteomes" id="UP000230002"/>
    </source>
</evidence>
<keyword evidence="8" id="KW-0460">Magnesium</keyword>
<comment type="caution">
    <text evidence="11">The sequence shown here is derived from an EMBL/GenBank/DDBJ whole genome shotgun (WGS) entry which is preliminary data.</text>
</comment>
<sequence length="761" mass="84679">MSTSRTHPPRPSIVNHGMKRVPISALPFPPPSHSLIHALTPDPHTPTPAAWHAIRAERPSLQRRARLLAPPTHFSYVAPCPVPFPFRIEYLEEDKEGEEEEDAEAAGKRQVAAVERWLVEREALREIPTASAAGELKREDLGHGNDGLKKYVAEKRDEERVLIGLAETGWRDCLPHLDVGDAFELLGEPSLSVPSGQGEDGDARPTPGTAGEEAVAARQELIDILSGNSILMNGEGEDVRGQWAPWSLRYSGHQFGTWAGQLGDGRAISILATPRPDDPETSYELQLKGAGRTPFSRMADGLAVLRSSIREFLCSEAMYALGIPTTRSLSLISLPKLPVERERIESACVLTRVAPSFIRIGSFEALNPPAQLSFLGGGQQQADLDALRILGEWVARRVLKLPDVNWRGDQDVDGPGDAWGTKLVLEVARRNAKMVAGWQAYGFMHGVINTDNVSILGLTIDYGPYAFMDVFDPWHICNHSDQEGRYMYKFQPGMIIYALRALLSALSPLIGAENELGGKAVSPGWADSASKEQVQEWSKRGTELVKDEMERIAEEVCAVEYGRLMHNRLGLRRTDKDDESKLARPLLSLMQDYSLDFHGTFRRLCFFKPSVASSDEGLKAFVDSVLKLTSEPNKLDTVRAQSDWSDWLRKYAARIESERNHWDGEETDVDAARERDAKGANPRFVLRQWVLEEVIKKVETDAESGKRVLAKVLQMACKPHEPWGAEDQEDDSGLDVEAKEERRYCSIGERRFLGFQCSCSS</sequence>
<name>A0A2G8S7M9_9APHY</name>
<dbReference type="AlphaFoldDB" id="A0A2G8S7M9"/>
<keyword evidence="4" id="KW-0548">Nucleotidyltransferase</keyword>
<evidence type="ECO:0000256" key="9">
    <source>
        <dbReference type="ARBA" id="ARBA00031547"/>
    </source>
</evidence>
<evidence type="ECO:0000256" key="6">
    <source>
        <dbReference type="ARBA" id="ARBA00022741"/>
    </source>
</evidence>
<dbReference type="STRING" id="1077348.A0A2G8S7M9"/>
<accession>A0A2G8S7M9</accession>
<feature type="region of interest" description="Disordered" evidence="10">
    <location>
        <begin position="188"/>
        <end position="209"/>
    </location>
</feature>
<dbReference type="GO" id="GO:0070733">
    <property type="term" value="F:AMPylase activity"/>
    <property type="evidence" value="ECO:0007669"/>
    <property type="project" value="TreeGrafter"/>
</dbReference>
<evidence type="ECO:0000256" key="2">
    <source>
        <dbReference type="ARBA" id="ARBA00009747"/>
    </source>
</evidence>
<evidence type="ECO:0000256" key="4">
    <source>
        <dbReference type="ARBA" id="ARBA00022695"/>
    </source>
</evidence>
<dbReference type="PANTHER" id="PTHR32057">
    <property type="entry name" value="PROTEIN ADENYLYLTRANSFERASE SELO, MITOCHONDRIAL"/>
    <property type="match status" value="1"/>
</dbReference>
<reference evidence="11 12" key="1">
    <citation type="journal article" date="2015" name="Sci. Rep.">
        <title>Chromosome-level genome map provides insights into diverse defense mechanisms in the medicinal fungus Ganoderma sinense.</title>
        <authorList>
            <person name="Zhu Y."/>
            <person name="Xu J."/>
            <person name="Sun C."/>
            <person name="Zhou S."/>
            <person name="Xu H."/>
            <person name="Nelson D.R."/>
            <person name="Qian J."/>
            <person name="Song J."/>
            <person name="Luo H."/>
            <person name="Xiang L."/>
            <person name="Li Y."/>
            <person name="Xu Z."/>
            <person name="Ji A."/>
            <person name="Wang L."/>
            <person name="Lu S."/>
            <person name="Hayward A."/>
            <person name="Sun W."/>
            <person name="Li X."/>
            <person name="Schwartz D.C."/>
            <person name="Wang Y."/>
            <person name="Chen S."/>
        </authorList>
    </citation>
    <scope>NUCLEOTIDE SEQUENCE [LARGE SCALE GENOMIC DNA]</scope>
    <source>
        <strain evidence="11 12">ZZ0214-1</strain>
    </source>
</reference>
<organism evidence="11 12">
    <name type="scientific">Ganoderma sinense ZZ0214-1</name>
    <dbReference type="NCBI Taxonomy" id="1077348"/>
    <lineage>
        <taxon>Eukaryota</taxon>
        <taxon>Fungi</taxon>
        <taxon>Dikarya</taxon>
        <taxon>Basidiomycota</taxon>
        <taxon>Agaricomycotina</taxon>
        <taxon>Agaricomycetes</taxon>
        <taxon>Polyporales</taxon>
        <taxon>Polyporaceae</taxon>
        <taxon>Ganoderma</taxon>
    </lineage>
</organism>
<dbReference type="Proteomes" id="UP000230002">
    <property type="component" value="Unassembled WGS sequence"/>
</dbReference>
<protein>
    <recommendedName>
        <fullName evidence="9">Selenoprotein O</fullName>
    </recommendedName>
</protein>
<dbReference type="EMBL" id="AYKW01000018">
    <property type="protein sequence ID" value="PIL29792.1"/>
    <property type="molecule type" value="Genomic_DNA"/>
</dbReference>
<proteinExistence type="inferred from homology"/>
<dbReference type="PANTHER" id="PTHR32057:SF14">
    <property type="entry name" value="PROTEIN ADENYLYLTRANSFERASE SELO, MITOCHONDRIAL"/>
    <property type="match status" value="1"/>
</dbReference>
<keyword evidence="6" id="KW-0547">Nucleotide-binding</keyword>
<evidence type="ECO:0000256" key="7">
    <source>
        <dbReference type="ARBA" id="ARBA00022840"/>
    </source>
</evidence>
<gene>
    <name evidence="11" type="ORF">GSI_07998</name>
</gene>
<keyword evidence="5" id="KW-0479">Metal-binding</keyword>
<evidence type="ECO:0000256" key="5">
    <source>
        <dbReference type="ARBA" id="ARBA00022723"/>
    </source>
</evidence>
<evidence type="ECO:0000256" key="8">
    <source>
        <dbReference type="ARBA" id="ARBA00022842"/>
    </source>
</evidence>
<dbReference type="GO" id="GO:0005739">
    <property type="term" value="C:mitochondrion"/>
    <property type="evidence" value="ECO:0007669"/>
    <property type="project" value="TreeGrafter"/>
</dbReference>
<dbReference type="GO" id="GO:0046872">
    <property type="term" value="F:metal ion binding"/>
    <property type="evidence" value="ECO:0007669"/>
    <property type="project" value="UniProtKB-KW"/>
</dbReference>
<keyword evidence="3" id="KW-0808">Transferase</keyword>